<gene>
    <name evidence="1" type="ORF">EV192_12066</name>
</gene>
<dbReference type="OrthoDB" id="7472701at2"/>
<sequence length="84" mass="9437">MADWDRRVTECGGLTPGEARKNDELTRLRTKLADRTRECTQLNQRLDAAATAIAALHHDNTLLRQELDQAGVLVTLDTRRPQSP</sequence>
<accession>A0A4V2S3V4</accession>
<keyword evidence="2" id="KW-1185">Reference proteome</keyword>
<dbReference type="AlphaFoldDB" id="A0A4V2S3V4"/>
<evidence type="ECO:0000313" key="2">
    <source>
        <dbReference type="Proteomes" id="UP000295680"/>
    </source>
</evidence>
<protein>
    <submittedName>
        <fullName evidence="1">Uncharacterized protein</fullName>
    </submittedName>
</protein>
<organism evidence="1 2">
    <name type="scientific">Actinocrispum wychmicini</name>
    <dbReference type="NCBI Taxonomy" id="1213861"/>
    <lineage>
        <taxon>Bacteria</taxon>
        <taxon>Bacillati</taxon>
        <taxon>Actinomycetota</taxon>
        <taxon>Actinomycetes</taxon>
        <taxon>Pseudonocardiales</taxon>
        <taxon>Pseudonocardiaceae</taxon>
        <taxon>Actinocrispum</taxon>
    </lineage>
</organism>
<proteinExistence type="predicted"/>
<evidence type="ECO:0000313" key="1">
    <source>
        <dbReference type="EMBL" id="TCO45880.1"/>
    </source>
</evidence>
<dbReference type="Proteomes" id="UP000295680">
    <property type="component" value="Unassembled WGS sequence"/>
</dbReference>
<dbReference type="RefSeq" id="WP_132126076.1">
    <property type="nucleotide sequence ID" value="NZ_SLWS01000020.1"/>
</dbReference>
<comment type="caution">
    <text evidence="1">The sequence shown here is derived from an EMBL/GenBank/DDBJ whole genome shotgun (WGS) entry which is preliminary data.</text>
</comment>
<name>A0A4V2S3V4_9PSEU</name>
<dbReference type="EMBL" id="SLWS01000020">
    <property type="protein sequence ID" value="TCO45880.1"/>
    <property type="molecule type" value="Genomic_DNA"/>
</dbReference>
<reference evidence="1 2" key="1">
    <citation type="submission" date="2019-03" db="EMBL/GenBank/DDBJ databases">
        <title>Genomic Encyclopedia of Type Strains, Phase IV (KMG-IV): sequencing the most valuable type-strain genomes for metagenomic binning, comparative biology and taxonomic classification.</title>
        <authorList>
            <person name="Goeker M."/>
        </authorList>
    </citation>
    <scope>NUCLEOTIDE SEQUENCE [LARGE SCALE GENOMIC DNA]</scope>
    <source>
        <strain evidence="1 2">DSM 45934</strain>
    </source>
</reference>